<sequence length="162" mass="17165">MPGTDSPPHETLLASLTGLMSRWSSLELQRRITAECGLTLDPVAVSAVYTLGLRGGDVRPSTIADALHLSRPSASKLIARMSEAGLVVRSADARDRRAATVALTAQGQRVFRLLIDAGVTMVADATSRWSAADVATLSTLMQRFLDDIGAQFTASDTSPSTH</sequence>
<dbReference type="RefSeq" id="WP_244687882.1">
    <property type="nucleotide sequence ID" value="NZ_CP095043.1"/>
</dbReference>
<dbReference type="InterPro" id="IPR036390">
    <property type="entry name" value="WH_DNA-bd_sf"/>
</dbReference>
<keyword evidence="3" id="KW-1185">Reference proteome</keyword>
<dbReference type="PANTHER" id="PTHR33164:SF104">
    <property type="entry name" value="TRANSCRIPTIONAL REGULATORY PROTEIN"/>
    <property type="match status" value="1"/>
</dbReference>
<dbReference type="InterPro" id="IPR000835">
    <property type="entry name" value="HTH_MarR-typ"/>
</dbReference>
<dbReference type="Gene3D" id="1.10.10.10">
    <property type="entry name" value="Winged helix-like DNA-binding domain superfamily/Winged helix DNA-binding domain"/>
    <property type="match status" value="1"/>
</dbReference>
<dbReference type="SMART" id="SM00347">
    <property type="entry name" value="HTH_MARR"/>
    <property type="match status" value="1"/>
</dbReference>
<gene>
    <name evidence="2" type="ORF">MUN76_05525</name>
</gene>
<protein>
    <submittedName>
        <fullName evidence="2">MarR family winged helix-turn-helix transcriptional regulator</fullName>
    </submittedName>
</protein>
<feature type="domain" description="HTH marR-type" evidence="1">
    <location>
        <begin position="9"/>
        <end position="146"/>
    </location>
</feature>
<dbReference type="Pfam" id="PF12802">
    <property type="entry name" value="MarR_2"/>
    <property type="match status" value="1"/>
</dbReference>
<accession>A0ABY4FYR6</accession>
<evidence type="ECO:0000313" key="2">
    <source>
        <dbReference type="EMBL" id="UOQ61431.1"/>
    </source>
</evidence>
<reference evidence="2 3" key="1">
    <citation type="submission" date="2022-04" db="EMBL/GenBank/DDBJ databases">
        <title>Leucobacter sp. isolated from rhizosphere of onion.</title>
        <authorList>
            <person name="Won M."/>
            <person name="Lee C.-M."/>
            <person name="Woen H.-Y."/>
            <person name="Kwon S.-W."/>
        </authorList>
    </citation>
    <scope>NUCLEOTIDE SEQUENCE [LARGE SCALE GENOMIC DNA]</scope>
    <source>
        <strain evidence="2 3">H25R-14</strain>
    </source>
</reference>
<dbReference type="SUPFAM" id="SSF46785">
    <property type="entry name" value="Winged helix' DNA-binding domain"/>
    <property type="match status" value="1"/>
</dbReference>
<evidence type="ECO:0000313" key="3">
    <source>
        <dbReference type="Proteomes" id="UP000831775"/>
    </source>
</evidence>
<proteinExistence type="predicted"/>
<dbReference type="PANTHER" id="PTHR33164">
    <property type="entry name" value="TRANSCRIPTIONAL REGULATOR, MARR FAMILY"/>
    <property type="match status" value="1"/>
</dbReference>
<dbReference type="Proteomes" id="UP000831775">
    <property type="component" value="Chromosome"/>
</dbReference>
<dbReference type="InterPro" id="IPR036388">
    <property type="entry name" value="WH-like_DNA-bd_sf"/>
</dbReference>
<name>A0ABY4FYR6_9MICO</name>
<dbReference type="PRINTS" id="PR00598">
    <property type="entry name" value="HTHMARR"/>
</dbReference>
<evidence type="ECO:0000259" key="1">
    <source>
        <dbReference type="PROSITE" id="PS50995"/>
    </source>
</evidence>
<organism evidence="2 3">
    <name type="scientific">Leucobacter rhizosphaerae</name>
    <dbReference type="NCBI Taxonomy" id="2932245"/>
    <lineage>
        <taxon>Bacteria</taxon>
        <taxon>Bacillati</taxon>
        <taxon>Actinomycetota</taxon>
        <taxon>Actinomycetes</taxon>
        <taxon>Micrococcales</taxon>
        <taxon>Microbacteriaceae</taxon>
        <taxon>Leucobacter</taxon>
    </lineage>
</organism>
<dbReference type="InterPro" id="IPR039422">
    <property type="entry name" value="MarR/SlyA-like"/>
</dbReference>
<dbReference type="PROSITE" id="PS50995">
    <property type="entry name" value="HTH_MARR_2"/>
    <property type="match status" value="1"/>
</dbReference>
<dbReference type="EMBL" id="CP095043">
    <property type="protein sequence ID" value="UOQ61431.1"/>
    <property type="molecule type" value="Genomic_DNA"/>
</dbReference>